<dbReference type="EMBL" id="ML179465">
    <property type="protein sequence ID" value="THU87069.1"/>
    <property type="molecule type" value="Genomic_DNA"/>
</dbReference>
<gene>
    <name evidence="1" type="ORF">K435DRAFT_804606</name>
</gene>
<keyword evidence="2" id="KW-1185">Reference proteome</keyword>
<reference evidence="1 2" key="1">
    <citation type="journal article" date="2019" name="Nat. Ecol. Evol.">
        <title>Megaphylogeny resolves global patterns of mushroom evolution.</title>
        <authorList>
            <person name="Varga T."/>
            <person name="Krizsan K."/>
            <person name="Foldi C."/>
            <person name="Dima B."/>
            <person name="Sanchez-Garcia M."/>
            <person name="Sanchez-Ramirez S."/>
            <person name="Szollosi G.J."/>
            <person name="Szarkandi J.G."/>
            <person name="Papp V."/>
            <person name="Albert L."/>
            <person name="Andreopoulos W."/>
            <person name="Angelini C."/>
            <person name="Antonin V."/>
            <person name="Barry K.W."/>
            <person name="Bougher N.L."/>
            <person name="Buchanan P."/>
            <person name="Buyck B."/>
            <person name="Bense V."/>
            <person name="Catcheside P."/>
            <person name="Chovatia M."/>
            <person name="Cooper J."/>
            <person name="Damon W."/>
            <person name="Desjardin D."/>
            <person name="Finy P."/>
            <person name="Geml J."/>
            <person name="Haridas S."/>
            <person name="Hughes K."/>
            <person name="Justo A."/>
            <person name="Karasinski D."/>
            <person name="Kautmanova I."/>
            <person name="Kiss B."/>
            <person name="Kocsube S."/>
            <person name="Kotiranta H."/>
            <person name="LaButti K.M."/>
            <person name="Lechner B.E."/>
            <person name="Liimatainen K."/>
            <person name="Lipzen A."/>
            <person name="Lukacs Z."/>
            <person name="Mihaltcheva S."/>
            <person name="Morgado L.N."/>
            <person name="Niskanen T."/>
            <person name="Noordeloos M.E."/>
            <person name="Ohm R.A."/>
            <person name="Ortiz-Santana B."/>
            <person name="Ovrebo C."/>
            <person name="Racz N."/>
            <person name="Riley R."/>
            <person name="Savchenko A."/>
            <person name="Shiryaev A."/>
            <person name="Soop K."/>
            <person name="Spirin V."/>
            <person name="Szebenyi C."/>
            <person name="Tomsovsky M."/>
            <person name="Tulloss R.E."/>
            <person name="Uehling J."/>
            <person name="Grigoriev I.V."/>
            <person name="Vagvolgyi C."/>
            <person name="Papp T."/>
            <person name="Martin F.M."/>
            <person name="Miettinen O."/>
            <person name="Hibbett D.S."/>
            <person name="Nagy L.G."/>
        </authorList>
    </citation>
    <scope>NUCLEOTIDE SEQUENCE [LARGE SCALE GENOMIC DNA]</scope>
    <source>
        <strain evidence="1 2">CBS 962.96</strain>
    </source>
</reference>
<dbReference type="Proteomes" id="UP000297245">
    <property type="component" value="Unassembled WGS sequence"/>
</dbReference>
<sequence length="160" mass="19489">MISIGTKKQRNQITVLIFMNLMVRAESLNIDSNNSNGKAARVEWLNPDFYSPPKQGPDYNELRKITVTMVAMAIIWLEYTEPNNTMGICKWVARAEWLDPNFHLPKKQGWQWWQWWQWQRWWQWRWQWQWQWVSNEESDPILEWLELILSIPIFIGEPNK</sequence>
<dbReference type="AlphaFoldDB" id="A0A4S8LDT8"/>
<accession>A0A4S8LDT8</accession>
<evidence type="ECO:0000313" key="1">
    <source>
        <dbReference type="EMBL" id="THU87069.1"/>
    </source>
</evidence>
<organism evidence="1 2">
    <name type="scientific">Dendrothele bispora (strain CBS 962.96)</name>
    <dbReference type="NCBI Taxonomy" id="1314807"/>
    <lineage>
        <taxon>Eukaryota</taxon>
        <taxon>Fungi</taxon>
        <taxon>Dikarya</taxon>
        <taxon>Basidiomycota</taxon>
        <taxon>Agaricomycotina</taxon>
        <taxon>Agaricomycetes</taxon>
        <taxon>Agaricomycetidae</taxon>
        <taxon>Agaricales</taxon>
        <taxon>Agaricales incertae sedis</taxon>
        <taxon>Dendrothele</taxon>
    </lineage>
</organism>
<name>A0A4S8LDT8_DENBC</name>
<protein>
    <submittedName>
        <fullName evidence="1">Uncharacterized protein</fullName>
    </submittedName>
</protein>
<proteinExistence type="predicted"/>
<evidence type="ECO:0000313" key="2">
    <source>
        <dbReference type="Proteomes" id="UP000297245"/>
    </source>
</evidence>